<feature type="coiled-coil region" evidence="2">
    <location>
        <begin position="268"/>
        <end position="295"/>
    </location>
</feature>
<dbReference type="GO" id="GO:0003676">
    <property type="term" value="F:nucleic acid binding"/>
    <property type="evidence" value="ECO:0007669"/>
    <property type="project" value="InterPro"/>
</dbReference>
<keyword evidence="1" id="KW-0862">Zinc</keyword>
<evidence type="ECO:0000256" key="3">
    <source>
        <dbReference type="SAM" id="MobiDB-lite"/>
    </source>
</evidence>
<dbReference type="PANTHER" id="PTHR11439:SF495">
    <property type="entry name" value="REVERSE TRANSCRIPTASE, RNA-DEPENDENT DNA POLYMERASE-RELATED"/>
    <property type="match status" value="1"/>
</dbReference>
<feature type="compositionally biased region" description="Polar residues" evidence="3">
    <location>
        <begin position="629"/>
        <end position="640"/>
    </location>
</feature>
<dbReference type="PANTHER" id="PTHR11439">
    <property type="entry name" value="GAG-POL-RELATED RETROTRANSPOSON"/>
    <property type="match status" value="1"/>
</dbReference>
<proteinExistence type="predicted"/>
<keyword evidence="1" id="KW-0863">Zinc-finger</keyword>
<feature type="compositionally biased region" description="Basic and acidic residues" evidence="3">
    <location>
        <begin position="198"/>
        <end position="210"/>
    </location>
</feature>
<evidence type="ECO:0000256" key="1">
    <source>
        <dbReference type="PROSITE-ProRule" id="PRU00047"/>
    </source>
</evidence>
<sequence length="1481" mass="165535">MTDYSLWEVILNGDSHIPTRVIECVIQPVAPTTAEQRLVRKNELKARGTLLMALPDKHQLKFNIHKDAKTLILKIYKAEVKSSSSASTSTQNITFVSSQNTDSTNEPVSVVASVSAASAKVPVSALPNVDTLSNVVIYSFFASQSNSPQLDNDDLNQIDGDDLEEMDLKWQMAMLTVRVECYNCHRKGYFARECRSPKDTRRNVQVEPQRRSVPVETSTSNALVSHCDGVGSYDWCFQAEEEPINYALMAFTSSSSSSSDNELRDNALVVLRKTIEKEEQERDELKLKLEKFQTYSKNLSTNQEKGDVPPLYTGTFMPPNPDLAFHDVPNVNETAHTAFNVELSPTNPDKDLSHTHRPSAPIIEDWVSNLEDDSEAELPQNASSFVQPTEQVKTPRPSFKPVEKSILAANHKTAIQSLKPMETAGIERHALHVVPRVVLTRSKLVPLTAARLVTTAVPQPHVTRPRPAKIVVMKPHSPPRMFINRRPSPKPSNFTQKVTTVKAPMVNVVKGVYGNWGNPQHDLKDKGVIDSGCLRHMIRNMSYLSDLEAINGRYVALGGNPKGGKITSKGKIKTDTQNTDEDATFEVKKSLKLRSLSLNINEVNDAGTPVPAIGHVSTYNTNTFSVASPSNTTVSPTHGKSSYMDPSQYPDDPNMPALKDITYSDDEEGVGVEANFTNLETHITEELLQFKMQKVWVLVDFLNRKRAIGTKWVFRNKKDERGIVVRNKARLVAQGHTQEEGIDYEKVFAPVARIEAIRGKIDQTMFIKKQKGDILLVQVYVDDIIFGLQVKKKLDGIFISQDKYVAEILRKFGLTDRKSTSTPIDTKKPLLKDPDSEDVDVHTYRSLIDSLMYLTSLKPDIMFTVYACAYFQVTPKALHLHAVKRIFIYLKGKPHLGLWYPKDSPFNLVAYSDSDYVGTSLDMKSTIKGCQFLRCRLISWQCKKQTVVVTSSTKAEYVAAASNNFTDLLTEAFDVVRKKVIITEATVREDLQLDDAESIDCLPNEEIIIDLSRMGYEKPSTKLAFYKAFFTPQWKFLIHSILQCMSAKRTSWNKFSSSMASAVICLSTSRKFKFSKAQVGDLSSHTTKYLSPAQTQKVFENIRRVGKGFSGVETPLFKSMVVAQQADSVTDEVAVGVDVDDVPATDAKPTLPLPTPTIQPPPPSQELPFTSHVILTLHPSPIAEPSSPPQQQQPTHGDEISLDLLHTLLETCITLTKKVEALEQDKVAQALEIIKLKQRVKKLERKNKLKVFGLRRLRNVRTTQRIESSADTIMDKQEDASKQGEIIANIDADEGVTLKDVAAVEKSAKIEKDADVQGRQEESQAQIYKIDLGHADKLLSMQDDELELTELKEVVEVVTTAKLMIEVVTAAVATITAATITAALKKTKEQLEEEESRAQKRTSKSLEEKVAKKKKLDEEVKELKKQLQIMPNNDDDVYTEATPLDLKGLRLLVEDLLLLVQIDAADIKLRLLEQSAVVDRR</sequence>
<gene>
    <name evidence="5" type="ORF">Tci_055149</name>
</gene>
<keyword evidence="2" id="KW-0175">Coiled coil</keyword>
<reference evidence="5" key="1">
    <citation type="journal article" date="2019" name="Sci. Rep.">
        <title>Draft genome of Tanacetum cinerariifolium, the natural source of mosquito coil.</title>
        <authorList>
            <person name="Yamashiro T."/>
            <person name="Shiraishi A."/>
            <person name="Satake H."/>
            <person name="Nakayama K."/>
        </authorList>
    </citation>
    <scope>NUCLEOTIDE SEQUENCE</scope>
</reference>
<dbReference type="SUPFAM" id="SSF57756">
    <property type="entry name" value="Retrovirus zinc finger-like domains"/>
    <property type="match status" value="1"/>
</dbReference>
<dbReference type="InterPro" id="IPR001878">
    <property type="entry name" value="Znf_CCHC"/>
</dbReference>
<feature type="coiled-coil region" evidence="2">
    <location>
        <begin position="1377"/>
        <end position="1433"/>
    </location>
</feature>
<feature type="region of interest" description="Disordered" evidence="3">
    <location>
        <begin position="198"/>
        <end position="217"/>
    </location>
</feature>
<dbReference type="GO" id="GO:0008270">
    <property type="term" value="F:zinc ion binding"/>
    <property type="evidence" value="ECO:0007669"/>
    <property type="project" value="UniProtKB-KW"/>
</dbReference>
<protein>
    <recommendedName>
        <fullName evidence="4">CCHC-type domain-containing protein</fullName>
    </recommendedName>
</protein>
<evidence type="ECO:0000256" key="2">
    <source>
        <dbReference type="SAM" id="Coils"/>
    </source>
</evidence>
<organism evidence="5">
    <name type="scientific">Tanacetum cinerariifolium</name>
    <name type="common">Dalmatian daisy</name>
    <name type="synonym">Chrysanthemum cinerariifolium</name>
    <dbReference type="NCBI Taxonomy" id="118510"/>
    <lineage>
        <taxon>Eukaryota</taxon>
        <taxon>Viridiplantae</taxon>
        <taxon>Streptophyta</taxon>
        <taxon>Embryophyta</taxon>
        <taxon>Tracheophyta</taxon>
        <taxon>Spermatophyta</taxon>
        <taxon>Magnoliopsida</taxon>
        <taxon>eudicotyledons</taxon>
        <taxon>Gunneridae</taxon>
        <taxon>Pentapetalae</taxon>
        <taxon>asterids</taxon>
        <taxon>campanulids</taxon>
        <taxon>Asterales</taxon>
        <taxon>Asteraceae</taxon>
        <taxon>Asteroideae</taxon>
        <taxon>Anthemideae</taxon>
        <taxon>Anthemidinae</taxon>
        <taxon>Tanacetum</taxon>
    </lineage>
</organism>
<feature type="region of interest" description="Disordered" evidence="3">
    <location>
        <begin position="629"/>
        <end position="650"/>
    </location>
</feature>
<evidence type="ECO:0000259" key="4">
    <source>
        <dbReference type="PROSITE" id="PS50158"/>
    </source>
</evidence>
<dbReference type="PROSITE" id="PS50158">
    <property type="entry name" value="ZF_CCHC"/>
    <property type="match status" value="1"/>
</dbReference>
<dbReference type="InterPro" id="IPR013103">
    <property type="entry name" value="RVT_2"/>
</dbReference>
<keyword evidence="1" id="KW-0479">Metal-binding</keyword>
<comment type="caution">
    <text evidence="5">The sequence shown here is derived from an EMBL/GenBank/DDBJ whole genome shotgun (WGS) entry which is preliminary data.</text>
</comment>
<dbReference type="EMBL" id="BKCJ010008631">
    <property type="protein sequence ID" value="GEU83171.1"/>
    <property type="molecule type" value="Genomic_DNA"/>
</dbReference>
<dbReference type="CDD" id="cd09272">
    <property type="entry name" value="RNase_HI_RT_Ty1"/>
    <property type="match status" value="1"/>
</dbReference>
<dbReference type="Pfam" id="PF07727">
    <property type="entry name" value="RVT_2"/>
    <property type="match status" value="1"/>
</dbReference>
<feature type="coiled-coil region" evidence="2">
    <location>
        <begin position="1205"/>
        <end position="1246"/>
    </location>
</feature>
<evidence type="ECO:0000313" key="5">
    <source>
        <dbReference type="EMBL" id="GEU83171.1"/>
    </source>
</evidence>
<dbReference type="InterPro" id="IPR036875">
    <property type="entry name" value="Znf_CCHC_sf"/>
</dbReference>
<feature type="domain" description="CCHC-type" evidence="4">
    <location>
        <begin position="181"/>
        <end position="196"/>
    </location>
</feature>
<name>A0A6L2NAF8_TANCI</name>
<accession>A0A6L2NAF8</accession>